<evidence type="ECO:0000256" key="5">
    <source>
        <dbReference type="ARBA" id="ARBA00023136"/>
    </source>
</evidence>
<gene>
    <name evidence="8" type="ORF">GRJ2_001613500</name>
</gene>
<dbReference type="EMBL" id="BAAFJT010000006">
    <property type="protein sequence ID" value="GAB0191482.1"/>
    <property type="molecule type" value="Genomic_DNA"/>
</dbReference>
<organism evidence="8 9">
    <name type="scientific">Grus japonensis</name>
    <name type="common">Japanese crane</name>
    <name type="synonym">Red-crowned crane</name>
    <dbReference type="NCBI Taxonomy" id="30415"/>
    <lineage>
        <taxon>Eukaryota</taxon>
        <taxon>Metazoa</taxon>
        <taxon>Chordata</taxon>
        <taxon>Craniata</taxon>
        <taxon>Vertebrata</taxon>
        <taxon>Euteleostomi</taxon>
        <taxon>Archelosauria</taxon>
        <taxon>Archosauria</taxon>
        <taxon>Dinosauria</taxon>
        <taxon>Saurischia</taxon>
        <taxon>Theropoda</taxon>
        <taxon>Coelurosauria</taxon>
        <taxon>Aves</taxon>
        <taxon>Neognathae</taxon>
        <taxon>Neoaves</taxon>
        <taxon>Gruiformes</taxon>
        <taxon>Gruidae</taxon>
        <taxon>Grus</taxon>
    </lineage>
</organism>
<keyword evidence="3 7" id="KW-0812">Transmembrane</keyword>
<feature type="transmembrane region" description="Helical" evidence="7">
    <location>
        <begin position="226"/>
        <end position="251"/>
    </location>
</feature>
<dbReference type="Pfam" id="PF08613">
    <property type="entry name" value="Cyclin"/>
    <property type="match status" value="1"/>
</dbReference>
<feature type="transmembrane region" description="Helical" evidence="7">
    <location>
        <begin position="611"/>
        <end position="634"/>
    </location>
</feature>
<dbReference type="Proteomes" id="UP001623348">
    <property type="component" value="Unassembled WGS sequence"/>
</dbReference>
<dbReference type="PANTHER" id="PTHR11119">
    <property type="entry name" value="XANTHINE-URACIL / VITAMIN C PERMEASE FAMILY MEMBER"/>
    <property type="match status" value="1"/>
</dbReference>
<reference evidence="8 9" key="1">
    <citation type="submission" date="2024-06" db="EMBL/GenBank/DDBJ databases">
        <title>The draft genome of Grus japonensis, version 3.</title>
        <authorList>
            <person name="Nabeshima K."/>
            <person name="Suzuki S."/>
            <person name="Onuma M."/>
        </authorList>
    </citation>
    <scope>NUCLEOTIDE SEQUENCE [LARGE SCALE GENOMIC DNA]</scope>
    <source>
        <strain evidence="8 9">451A</strain>
    </source>
</reference>
<keyword evidence="9" id="KW-1185">Reference proteome</keyword>
<accession>A0ABC9X3G9</accession>
<dbReference type="InterPro" id="IPR006043">
    <property type="entry name" value="NCS2"/>
</dbReference>
<evidence type="ECO:0000256" key="1">
    <source>
        <dbReference type="ARBA" id="ARBA00004141"/>
    </source>
</evidence>
<evidence type="ECO:0000256" key="2">
    <source>
        <dbReference type="ARBA" id="ARBA00008821"/>
    </source>
</evidence>
<dbReference type="CDD" id="cd20557">
    <property type="entry name" value="CYCLIN_ScPCL1-like"/>
    <property type="match status" value="1"/>
</dbReference>
<feature type="transmembrane region" description="Helical" evidence="7">
    <location>
        <begin position="448"/>
        <end position="467"/>
    </location>
</feature>
<protein>
    <submittedName>
        <fullName evidence="8">Protein CNPPD1</fullName>
    </submittedName>
</protein>
<comment type="caution">
    <text evidence="8">The sequence shown here is derived from an EMBL/GenBank/DDBJ whole genome shotgun (WGS) entry which is preliminary data.</text>
</comment>
<feature type="region of interest" description="Disordered" evidence="6">
    <location>
        <begin position="767"/>
        <end position="820"/>
    </location>
</feature>
<sequence>MELDGLLLDEEGTFSLSGFQEFTFLPRHQQLSERVRKRLYYGWDKDCTLDNLSSPVADIAVELLQKVAPSPIRRLQKKYVSHVSREACISPCSMMLALVYIERLRHRNPEYLQQISSSDLFLISMMVASKYLYDEGEEEEVFNDEWGAAGKVDVQTMNTLEMNFLSAIDWSLYTDPRELFEVLSWLEGRVAEKQGMWRGWFTYTDLCVLMEQSMWQHVLGQFYQQVVKLACLLGVVYLTGFAAVFASVTVVHRSVCMRSVSPAAPRPALFPEEGSCQLDAQPAPDQPQPELPHVSLASTTCCLGENKTTEEPRRGGVTATALYLWGSVMTALSYPKAPDLAQRRSPPQGPFRRHLAVQASLLCIFHLLLLPTLPEEPPHAQATSELLARSLFACGISTVLQTTLGSRLPLVQIPSFEYLVPAMVLSSRLSLGASMDRNGSWTASLQEVLLPFAGVCIVCAILSHLRIPWESLDLAVAQLSWANGTFHTPWLRIPYAGEWGWPLLTPRALAVGIAMAIVCSMNSMGCYVLCGRLLRASRLPPHACNRGLCTEGLGSLLAGLLGTPGGTAASIANACVTGLTQAGSRFSVQVSALVCVVLGMSPRLAGLLTRIPLAVHGGVLCVTYAVAVGTGISYFQYADIDSGRNIFIVGFTMFMALLVPRWLSTAPAHLATGWVPLDLLFLSLLMVPVFLTGFLSFFLENTVSGTLEERGLLSDMVLRKAGAGACHPCGERDEASQVYGLPAGLRRLLPSSCKAFPCCFLCPGTEEEKEEEEEEGGRAPEEGTTAPGEGMHLLPKPSSGELQPSRRPSEMEMSAWHATA</sequence>
<evidence type="ECO:0000313" key="8">
    <source>
        <dbReference type="EMBL" id="GAB0191482.1"/>
    </source>
</evidence>
<feature type="transmembrane region" description="Helical" evidence="7">
    <location>
        <begin position="646"/>
        <end position="663"/>
    </location>
</feature>
<keyword evidence="5 7" id="KW-0472">Membrane</keyword>
<name>A0ABC9X3G9_GRUJA</name>
<evidence type="ECO:0000313" key="9">
    <source>
        <dbReference type="Proteomes" id="UP001623348"/>
    </source>
</evidence>
<proteinExistence type="inferred from homology"/>
<evidence type="ECO:0000256" key="4">
    <source>
        <dbReference type="ARBA" id="ARBA00022989"/>
    </source>
</evidence>
<keyword evidence="4 7" id="KW-1133">Transmembrane helix</keyword>
<dbReference type="AlphaFoldDB" id="A0ABC9X3G9"/>
<evidence type="ECO:0000256" key="3">
    <source>
        <dbReference type="ARBA" id="ARBA00022692"/>
    </source>
</evidence>
<feature type="transmembrane region" description="Helical" evidence="7">
    <location>
        <begin position="679"/>
        <end position="699"/>
    </location>
</feature>
<feature type="transmembrane region" description="Helical" evidence="7">
    <location>
        <begin position="508"/>
        <end position="530"/>
    </location>
</feature>
<dbReference type="GO" id="GO:0016020">
    <property type="term" value="C:membrane"/>
    <property type="evidence" value="ECO:0007669"/>
    <property type="project" value="UniProtKB-SubCell"/>
</dbReference>
<dbReference type="Pfam" id="PF00860">
    <property type="entry name" value="Xan_ur_permease"/>
    <property type="match status" value="1"/>
</dbReference>
<evidence type="ECO:0000256" key="6">
    <source>
        <dbReference type="SAM" id="MobiDB-lite"/>
    </source>
</evidence>
<comment type="similarity">
    <text evidence="2">Belongs to the nucleobase:cation symporter-2 (NCS2) (TC 2.A.40) family.</text>
</comment>
<evidence type="ECO:0000256" key="7">
    <source>
        <dbReference type="SAM" id="Phobius"/>
    </source>
</evidence>
<dbReference type="Gene3D" id="1.10.472.10">
    <property type="entry name" value="Cyclin-like"/>
    <property type="match status" value="1"/>
</dbReference>
<dbReference type="InterPro" id="IPR013922">
    <property type="entry name" value="Cyclin_PHO80-like"/>
</dbReference>
<comment type="subcellular location">
    <subcellularLocation>
        <location evidence="1">Membrane</location>
        <topology evidence="1">Multi-pass membrane protein</topology>
    </subcellularLocation>
</comment>